<name>A0ABP9HRH5_9FLAO</name>
<evidence type="ECO:0000256" key="1">
    <source>
        <dbReference type="ARBA" id="ARBA00004651"/>
    </source>
</evidence>
<feature type="transmembrane region" description="Helical" evidence="6">
    <location>
        <begin position="343"/>
        <end position="361"/>
    </location>
</feature>
<proteinExistence type="predicted"/>
<organism evidence="7 8">
    <name type="scientific">Algibacter aquimarinus</name>
    <dbReference type="NCBI Taxonomy" id="1136748"/>
    <lineage>
        <taxon>Bacteria</taxon>
        <taxon>Pseudomonadati</taxon>
        <taxon>Bacteroidota</taxon>
        <taxon>Flavobacteriia</taxon>
        <taxon>Flavobacteriales</taxon>
        <taxon>Flavobacteriaceae</taxon>
        <taxon>Algibacter</taxon>
    </lineage>
</organism>
<keyword evidence="5 6" id="KW-0472">Membrane</keyword>
<feature type="transmembrane region" description="Helical" evidence="6">
    <location>
        <begin position="298"/>
        <end position="323"/>
    </location>
</feature>
<dbReference type="Proteomes" id="UP001501692">
    <property type="component" value="Unassembled WGS sequence"/>
</dbReference>
<feature type="transmembrane region" description="Helical" evidence="6">
    <location>
        <begin position="20"/>
        <end position="45"/>
    </location>
</feature>
<dbReference type="PANTHER" id="PTHR30250">
    <property type="entry name" value="PST FAMILY PREDICTED COLANIC ACID TRANSPORTER"/>
    <property type="match status" value="1"/>
</dbReference>
<keyword evidence="3 6" id="KW-0812">Transmembrane</keyword>
<evidence type="ECO:0000256" key="3">
    <source>
        <dbReference type="ARBA" id="ARBA00022692"/>
    </source>
</evidence>
<sequence>MNSLKSLQHYDRIVYWVKTISLTGLMQVIVQILGFLCGILVIRLLSMQEYALYTLANTMLGTMTVLADGGIYTGVMAEGGKVWKNPEKLGAVLVTGLDLRRKFAIGSLIISIPILLYLLLDNGASWFSAILITLSIIPAFYAFLSDSLLEIVPKLHQSIFPLQKNEVSVASYRLILSTLTLFIFPWAFLAILASGLTRLYGNFELKKISQNFVLIPKSPDSEIRKEILKVVKRVLPGAIFYSLSGQLTIWLIAVFGTTSSIAELGAIGRLAMLLSVFSSLFSTLLIPRFARLKDDSSLLLKQFILALGLLLLVCVLVIGVFLVFSEEVLWLLGNNYSDLTNELILSVVGSCIGLFTALIFSLSSSRGWVLNPYLYISVSLIAIITGILFFDISSLNGVLVFNIFISAIQAIMYLLYTFFKIKKG</sequence>
<evidence type="ECO:0000256" key="4">
    <source>
        <dbReference type="ARBA" id="ARBA00022989"/>
    </source>
</evidence>
<feature type="transmembrane region" description="Helical" evidence="6">
    <location>
        <begin position="174"/>
        <end position="197"/>
    </location>
</feature>
<evidence type="ECO:0008006" key="9">
    <source>
        <dbReference type="Google" id="ProtNLM"/>
    </source>
</evidence>
<keyword evidence="4 6" id="KW-1133">Transmembrane helix</keyword>
<evidence type="ECO:0000313" key="8">
    <source>
        <dbReference type="Proteomes" id="UP001501692"/>
    </source>
</evidence>
<evidence type="ECO:0000256" key="6">
    <source>
        <dbReference type="SAM" id="Phobius"/>
    </source>
</evidence>
<dbReference type="RefSeq" id="WP_345170211.1">
    <property type="nucleotide sequence ID" value="NZ_BAABJK010000011.1"/>
</dbReference>
<dbReference type="PANTHER" id="PTHR30250:SF26">
    <property type="entry name" value="PSMA PROTEIN"/>
    <property type="match status" value="1"/>
</dbReference>
<feature type="transmembrane region" description="Helical" evidence="6">
    <location>
        <begin position="127"/>
        <end position="144"/>
    </location>
</feature>
<feature type="transmembrane region" description="Helical" evidence="6">
    <location>
        <begin position="267"/>
        <end position="286"/>
    </location>
</feature>
<protein>
    <recommendedName>
        <fullName evidence="9">Polysaccharide biosynthesis protein</fullName>
    </recommendedName>
</protein>
<feature type="transmembrane region" description="Helical" evidence="6">
    <location>
        <begin position="234"/>
        <end position="255"/>
    </location>
</feature>
<dbReference type="EMBL" id="BAABJK010000011">
    <property type="protein sequence ID" value="GAA4976519.1"/>
    <property type="molecule type" value="Genomic_DNA"/>
</dbReference>
<feature type="transmembrane region" description="Helical" evidence="6">
    <location>
        <begin position="373"/>
        <end position="392"/>
    </location>
</feature>
<feature type="transmembrane region" description="Helical" evidence="6">
    <location>
        <begin position="398"/>
        <end position="419"/>
    </location>
</feature>
<gene>
    <name evidence="7" type="ORF">GCM10023315_29160</name>
</gene>
<accession>A0ABP9HRH5</accession>
<reference evidence="8" key="1">
    <citation type="journal article" date="2019" name="Int. J. Syst. Evol. Microbiol.">
        <title>The Global Catalogue of Microorganisms (GCM) 10K type strain sequencing project: providing services to taxonomists for standard genome sequencing and annotation.</title>
        <authorList>
            <consortium name="The Broad Institute Genomics Platform"/>
            <consortium name="The Broad Institute Genome Sequencing Center for Infectious Disease"/>
            <person name="Wu L."/>
            <person name="Ma J."/>
        </authorList>
    </citation>
    <scope>NUCLEOTIDE SEQUENCE [LARGE SCALE GENOMIC DNA]</scope>
    <source>
        <strain evidence="8">JCM 18287</strain>
    </source>
</reference>
<keyword evidence="2" id="KW-1003">Cell membrane</keyword>
<evidence type="ECO:0000256" key="5">
    <source>
        <dbReference type="ARBA" id="ARBA00023136"/>
    </source>
</evidence>
<dbReference type="InterPro" id="IPR050833">
    <property type="entry name" value="Poly_Biosynth_Transport"/>
</dbReference>
<comment type="subcellular location">
    <subcellularLocation>
        <location evidence="1">Cell membrane</location>
        <topology evidence="1">Multi-pass membrane protein</topology>
    </subcellularLocation>
</comment>
<evidence type="ECO:0000256" key="2">
    <source>
        <dbReference type="ARBA" id="ARBA00022475"/>
    </source>
</evidence>
<comment type="caution">
    <text evidence="7">The sequence shown here is derived from an EMBL/GenBank/DDBJ whole genome shotgun (WGS) entry which is preliminary data.</text>
</comment>
<evidence type="ECO:0000313" key="7">
    <source>
        <dbReference type="EMBL" id="GAA4976519.1"/>
    </source>
</evidence>
<feature type="transmembrane region" description="Helical" evidence="6">
    <location>
        <begin position="103"/>
        <end position="120"/>
    </location>
</feature>
<keyword evidence="8" id="KW-1185">Reference proteome</keyword>
<feature type="transmembrane region" description="Helical" evidence="6">
    <location>
        <begin position="52"/>
        <end position="75"/>
    </location>
</feature>